<dbReference type="PANTHER" id="PTHR43717">
    <property type="entry name" value="ANAEROBIC NITRIC OXIDE REDUCTASE FLAVORUBREDOXIN"/>
    <property type="match status" value="1"/>
</dbReference>
<evidence type="ECO:0000313" key="2">
    <source>
        <dbReference type="Proteomes" id="UP000772566"/>
    </source>
</evidence>
<gene>
    <name evidence="1" type="ORF">HXK23_03510</name>
</gene>
<dbReference type="EMBL" id="JABZGT010000175">
    <property type="protein sequence ID" value="MBF4809273.1"/>
    <property type="molecule type" value="Genomic_DNA"/>
</dbReference>
<proteinExistence type="predicted"/>
<dbReference type="Proteomes" id="UP000772566">
    <property type="component" value="Unassembled WGS sequence"/>
</dbReference>
<dbReference type="Gene3D" id="3.60.15.10">
    <property type="entry name" value="Ribonuclease Z/Hydroxyacylglutathione hydrolase-like"/>
    <property type="match status" value="1"/>
</dbReference>
<protein>
    <submittedName>
        <fullName evidence="1">FprA family A-type flavoprotein</fullName>
    </submittedName>
</protein>
<dbReference type="PANTHER" id="PTHR43717:SF1">
    <property type="entry name" value="ANAEROBIC NITRIC OXIDE REDUCTASE FLAVORUBREDOXIN"/>
    <property type="match status" value="1"/>
</dbReference>
<reference evidence="1" key="1">
    <citation type="submission" date="2020-04" db="EMBL/GenBank/DDBJ databases">
        <title>Deep metagenomics examines the oral microbiome during advanced dental caries in children, revealing novel taxa and co-occurrences with host molecules.</title>
        <authorList>
            <person name="Baker J.L."/>
            <person name="Morton J.T."/>
            <person name="Dinis M."/>
            <person name="Alvarez R."/>
            <person name="Tran N.C."/>
            <person name="Knight R."/>
            <person name="Edlund A."/>
        </authorList>
    </citation>
    <scope>NUCLEOTIDE SEQUENCE</scope>
    <source>
        <strain evidence="1">JCVI_22A_bin.2</strain>
    </source>
</reference>
<feature type="non-terminal residue" evidence="1">
    <location>
        <position position="44"/>
    </location>
</feature>
<organism evidence="1 2">
    <name type="scientific">Lancefieldella parvula</name>
    <dbReference type="NCBI Taxonomy" id="1382"/>
    <lineage>
        <taxon>Bacteria</taxon>
        <taxon>Bacillati</taxon>
        <taxon>Actinomycetota</taxon>
        <taxon>Coriobacteriia</taxon>
        <taxon>Coriobacteriales</taxon>
        <taxon>Atopobiaceae</taxon>
        <taxon>Lancefieldella</taxon>
    </lineage>
</organism>
<dbReference type="InterPro" id="IPR036866">
    <property type="entry name" value="RibonucZ/Hydroxyglut_hydro"/>
</dbReference>
<dbReference type="AlphaFoldDB" id="A0A930W2I0"/>
<sequence length="44" mass="5099">MLSSVEIKPDVYFVGALDWNAREFHGYTTEQGITYNAYLILDEK</sequence>
<comment type="caution">
    <text evidence="1">The sequence shown here is derived from an EMBL/GenBank/DDBJ whole genome shotgun (WGS) entry which is preliminary data.</text>
</comment>
<accession>A0A930W2I0</accession>
<evidence type="ECO:0000313" key="1">
    <source>
        <dbReference type="EMBL" id="MBF4809273.1"/>
    </source>
</evidence>
<name>A0A930W2I0_9ACTN</name>